<evidence type="ECO:0000259" key="1">
    <source>
        <dbReference type="Pfam" id="PF03372"/>
    </source>
</evidence>
<accession>A0A346Y303</accession>
<feature type="domain" description="Endonuclease/exonuclease/phosphatase" evidence="1">
    <location>
        <begin position="5"/>
        <end position="258"/>
    </location>
</feature>
<gene>
    <name evidence="2" type="ORF">DVS28_a4183</name>
</gene>
<dbReference type="AlphaFoldDB" id="A0A346Y303"/>
<dbReference type="InterPro" id="IPR036691">
    <property type="entry name" value="Endo/exonu/phosph_ase_sf"/>
</dbReference>
<proteinExistence type="predicted"/>
<keyword evidence="3" id="KW-1185">Reference proteome</keyword>
<protein>
    <recommendedName>
        <fullName evidence="1">Endonuclease/exonuclease/phosphatase domain-containing protein</fullName>
    </recommendedName>
</protein>
<dbReference type="Gene3D" id="3.60.10.10">
    <property type="entry name" value="Endonuclease/exonuclease/phosphatase"/>
    <property type="match status" value="1"/>
</dbReference>
<dbReference type="KEGG" id="euz:DVS28_a4183"/>
<evidence type="ECO:0000313" key="3">
    <source>
        <dbReference type="Proteomes" id="UP000264006"/>
    </source>
</evidence>
<reference evidence="2 3" key="1">
    <citation type="submission" date="2018-09" db="EMBL/GenBank/DDBJ databases">
        <title>Complete genome sequence of Euzebya sp. DY32-46 isolated from seawater of Pacific Ocean.</title>
        <authorList>
            <person name="Xu L."/>
            <person name="Wu Y.-H."/>
            <person name="Xu X.-W."/>
        </authorList>
    </citation>
    <scope>NUCLEOTIDE SEQUENCE [LARGE SCALE GENOMIC DNA]</scope>
    <source>
        <strain evidence="2 3">DY32-46</strain>
    </source>
</reference>
<dbReference type="InterPro" id="IPR005135">
    <property type="entry name" value="Endo/exonuclease/phosphatase"/>
</dbReference>
<dbReference type="GO" id="GO:0003824">
    <property type="term" value="F:catalytic activity"/>
    <property type="evidence" value="ECO:0007669"/>
    <property type="project" value="InterPro"/>
</dbReference>
<evidence type="ECO:0000313" key="2">
    <source>
        <dbReference type="EMBL" id="AXV08850.1"/>
    </source>
</evidence>
<name>A0A346Y303_9ACTN</name>
<dbReference type="Proteomes" id="UP000264006">
    <property type="component" value="Chromosome"/>
</dbReference>
<dbReference type="EMBL" id="CP031165">
    <property type="protein sequence ID" value="AXV08850.1"/>
    <property type="molecule type" value="Genomic_DNA"/>
</dbReference>
<dbReference type="Pfam" id="PF03372">
    <property type="entry name" value="Exo_endo_phos"/>
    <property type="match status" value="1"/>
</dbReference>
<dbReference type="OrthoDB" id="9787701at2"/>
<dbReference type="SUPFAM" id="SSF56219">
    <property type="entry name" value="DNase I-like"/>
    <property type="match status" value="1"/>
</dbReference>
<organism evidence="2 3">
    <name type="scientific">Euzebya pacifica</name>
    <dbReference type="NCBI Taxonomy" id="1608957"/>
    <lineage>
        <taxon>Bacteria</taxon>
        <taxon>Bacillati</taxon>
        <taxon>Actinomycetota</taxon>
        <taxon>Nitriliruptoria</taxon>
        <taxon>Euzebyales</taxon>
    </lineage>
</organism>
<dbReference type="RefSeq" id="WP_114593133.1">
    <property type="nucleotide sequence ID" value="NZ_CP031165.1"/>
</dbReference>
<sequence length="265" mass="28605">MRIVSLNAWGGAMFDELAAWLPTLDADVVCLQEVTRTPGVEGWTRFVDADRSLPQRADLFGDVAGLLTRHQGAFLACDSGPISDGEGEGRHRQDFGIATFVGEAFPLVGQQTAFVHGTHTDHEDWPNDGRPRIAHAVRVLDRAGDRFVVVVQVHGLRDPAGKGDTPARLVQAEQLVELVRRTAQPGDLVVVCGDFNVLPDSATFEVLSEAGLTDLVGTADTRTAAYSKPVRHADYLLVSDPSAVKAFEILAAPEVSDHRPLVLDL</sequence>